<accession>A0AAF0BTZ3</accession>
<dbReference type="InterPro" id="IPR005135">
    <property type="entry name" value="Endo/exonuclease/phosphatase"/>
</dbReference>
<feature type="active site" evidence="5">
    <location>
        <position position="106"/>
    </location>
</feature>
<dbReference type="PROSITE" id="PS00726">
    <property type="entry name" value="AP_NUCLEASE_F1_1"/>
    <property type="match status" value="1"/>
</dbReference>
<feature type="binding site" evidence="6">
    <location>
        <position position="248"/>
    </location>
    <ligand>
        <name>Mg(2+)</name>
        <dbReference type="ChEBI" id="CHEBI:18420"/>
        <label>1</label>
    </ligand>
</feature>
<feature type="active site" description="Proton donor/acceptor" evidence="5">
    <location>
        <position position="147"/>
    </location>
</feature>
<evidence type="ECO:0000256" key="4">
    <source>
        <dbReference type="ARBA" id="ARBA00022842"/>
    </source>
</evidence>
<name>A0AAF0BTZ3_9ACTN</name>
<feature type="site" description="Important for catalytic activity" evidence="7">
    <location>
        <position position="218"/>
    </location>
</feature>
<feature type="binding site" evidence="6">
    <location>
        <position position="149"/>
    </location>
    <ligand>
        <name>Mg(2+)</name>
        <dbReference type="ChEBI" id="CHEBI:18420"/>
        <label>1</label>
    </ligand>
</feature>
<dbReference type="GO" id="GO:0006281">
    <property type="term" value="P:DNA repair"/>
    <property type="evidence" value="ECO:0007669"/>
    <property type="project" value="InterPro"/>
</dbReference>
<feature type="active site" description="Proton acceptor" evidence="5">
    <location>
        <position position="248"/>
    </location>
</feature>
<dbReference type="InterPro" id="IPR036691">
    <property type="entry name" value="Endo/exonu/phosph_ase_sf"/>
</dbReference>
<dbReference type="GO" id="GO:0046872">
    <property type="term" value="F:metal ion binding"/>
    <property type="evidence" value="ECO:0007669"/>
    <property type="project" value="UniProtKB-KW"/>
</dbReference>
<dbReference type="CDD" id="cd09086">
    <property type="entry name" value="ExoIII-like_AP-endo"/>
    <property type="match status" value="1"/>
</dbReference>
<keyword evidence="3" id="KW-0378">Hydrolase</keyword>
<sequence>MRIATWNVNSLKVRLPRVEEWIDYAQPDVLCLQETKLADSAFPGLAFEALGYEAAHHGEGRWNGVAVLSRVGLTDVVDGFDDDDEPDPQARLLWATCGGVRVASVYVPNGRALDDDHYAYKLDWLARLRRNLERAHDPAEPLVVAGDWNIAPADDDVWDPAAFEGATHVSPAEREALGALVDWGLHDSFRRCHDEGGLFSWWDYRAGNFHKKKGMRIDLLMASTPVADAVTFALIDRQARKGSQPSDHAPVLIDVDLPAREGADR</sequence>
<dbReference type="Gene3D" id="3.60.10.10">
    <property type="entry name" value="Endonuclease/exonuclease/phosphatase"/>
    <property type="match status" value="1"/>
</dbReference>
<keyword evidence="2 6" id="KW-0479">Metal-binding</keyword>
<dbReference type="Proteomes" id="UP001216390">
    <property type="component" value="Chromosome"/>
</dbReference>
<dbReference type="NCBIfam" id="TIGR00195">
    <property type="entry name" value="exoDNase_III"/>
    <property type="match status" value="1"/>
</dbReference>
<protein>
    <submittedName>
        <fullName evidence="10">Exodeoxyribonuclease III</fullName>
    </submittedName>
</protein>
<dbReference type="AlphaFoldDB" id="A0AAF0BTZ3"/>
<feature type="binding site" evidence="6">
    <location>
        <position position="247"/>
    </location>
    <ligand>
        <name>Mg(2+)</name>
        <dbReference type="ChEBI" id="CHEBI:18420"/>
        <label>1</label>
    </ligand>
</feature>
<feature type="domain" description="Endonuclease/exonuclease/phosphatase" evidence="9">
    <location>
        <begin position="4"/>
        <end position="248"/>
    </location>
</feature>
<comment type="similarity">
    <text evidence="1">Belongs to the DNA repair enzymes AP/ExoA family.</text>
</comment>
<dbReference type="Pfam" id="PF03372">
    <property type="entry name" value="Exo_endo_phos"/>
    <property type="match status" value="1"/>
</dbReference>
<proteinExistence type="inferred from homology"/>
<dbReference type="PANTHER" id="PTHR43250">
    <property type="entry name" value="EXODEOXYRIBONUCLEASE III"/>
    <property type="match status" value="1"/>
</dbReference>
<evidence type="ECO:0000256" key="2">
    <source>
        <dbReference type="ARBA" id="ARBA00022723"/>
    </source>
</evidence>
<keyword evidence="6" id="KW-0464">Manganese</keyword>
<feature type="binding site" evidence="6">
    <location>
        <position position="34"/>
    </location>
    <ligand>
        <name>Mg(2+)</name>
        <dbReference type="ChEBI" id="CHEBI:18420"/>
        <label>1</label>
    </ligand>
</feature>
<dbReference type="GO" id="GO:0003677">
    <property type="term" value="F:DNA binding"/>
    <property type="evidence" value="ECO:0007669"/>
    <property type="project" value="InterPro"/>
</dbReference>
<evidence type="ECO:0000256" key="5">
    <source>
        <dbReference type="PIRSR" id="PIRSR604808-1"/>
    </source>
</evidence>
<feature type="binding site" evidence="6">
    <location>
        <position position="147"/>
    </location>
    <ligand>
        <name>Mg(2+)</name>
        <dbReference type="ChEBI" id="CHEBI:18420"/>
        <label>1</label>
    </ligand>
</feature>
<dbReference type="InterPro" id="IPR037493">
    <property type="entry name" value="ExoIII-like"/>
</dbReference>
<feature type="site" description="Transition state stabilizer" evidence="7">
    <location>
        <position position="149"/>
    </location>
</feature>
<dbReference type="InterPro" id="IPR004808">
    <property type="entry name" value="AP_endonuc_1"/>
</dbReference>
<feature type="site" description="Interaction with DNA substrate" evidence="7">
    <location>
        <position position="248"/>
    </location>
</feature>
<dbReference type="EMBL" id="CP116942">
    <property type="protein sequence ID" value="WCO65468.1"/>
    <property type="molecule type" value="Genomic_DNA"/>
</dbReference>
<dbReference type="InterPro" id="IPR020847">
    <property type="entry name" value="AP_endonuclease_F1_BS"/>
</dbReference>
<feature type="binding site" evidence="6">
    <location>
        <position position="7"/>
    </location>
    <ligand>
        <name>Mg(2+)</name>
        <dbReference type="ChEBI" id="CHEBI:18420"/>
        <label>1</label>
    </ligand>
</feature>
<dbReference type="GO" id="GO:0008311">
    <property type="term" value="F:double-stranded DNA 3'-5' DNA exonuclease activity"/>
    <property type="evidence" value="ECO:0007669"/>
    <property type="project" value="InterPro"/>
</dbReference>
<evidence type="ECO:0000313" key="11">
    <source>
        <dbReference type="Proteomes" id="UP001216390"/>
    </source>
</evidence>
<evidence type="ECO:0000259" key="9">
    <source>
        <dbReference type="Pfam" id="PF03372"/>
    </source>
</evidence>
<dbReference type="PROSITE" id="PS51435">
    <property type="entry name" value="AP_NUCLEASE_F1_4"/>
    <property type="match status" value="1"/>
</dbReference>
<evidence type="ECO:0000256" key="8">
    <source>
        <dbReference type="SAM" id="MobiDB-lite"/>
    </source>
</evidence>
<keyword evidence="11" id="KW-1185">Reference proteome</keyword>
<dbReference type="NCBIfam" id="TIGR00633">
    <property type="entry name" value="xth"/>
    <property type="match status" value="1"/>
</dbReference>
<dbReference type="KEGG" id="ima:PO878_13275"/>
<evidence type="ECO:0000313" key="10">
    <source>
        <dbReference type="EMBL" id="WCO65468.1"/>
    </source>
</evidence>
<reference evidence="10" key="1">
    <citation type="submission" date="2023-01" db="EMBL/GenBank/DDBJ databases">
        <title>The diversity of Class Acidimicrobiia in South China Sea sediment environments and the proposal of Iamia marina sp. nov., a novel species of the genus Iamia.</title>
        <authorList>
            <person name="He Y."/>
            <person name="Tian X."/>
        </authorList>
    </citation>
    <scope>NUCLEOTIDE SEQUENCE</scope>
    <source>
        <strain evidence="10">DSM 19957</strain>
    </source>
</reference>
<evidence type="ECO:0000256" key="1">
    <source>
        <dbReference type="ARBA" id="ARBA00007092"/>
    </source>
</evidence>
<evidence type="ECO:0000256" key="6">
    <source>
        <dbReference type="PIRSR" id="PIRSR604808-2"/>
    </source>
</evidence>
<organism evidence="10 11">
    <name type="scientific">Iamia majanohamensis</name>
    <dbReference type="NCBI Taxonomy" id="467976"/>
    <lineage>
        <taxon>Bacteria</taxon>
        <taxon>Bacillati</taxon>
        <taxon>Actinomycetota</taxon>
        <taxon>Acidimicrobiia</taxon>
        <taxon>Acidimicrobiales</taxon>
        <taxon>Iamiaceae</taxon>
        <taxon>Iamia</taxon>
    </lineage>
</organism>
<comment type="cofactor">
    <cofactor evidence="6">
        <name>Mg(2+)</name>
        <dbReference type="ChEBI" id="CHEBI:18420"/>
    </cofactor>
    <cofactor evidence="6">
        <name>Mn(2+)</name>
        <dbReference type="ChEBI" id="CHEBI:29035"/>
    </cofactor>
    <text evidence="6">Probably binds two magnesium or manganese ions per subunit.</text>
</comment>
<dbReference type="PANTHER" id="PTHR43250:SF2">
    <property type="entry name" value="EXODEOXYRIBONUCLEASE III"/>
    <property type="match status" value="1"/>
</dbReference>
<dbReference type="SUPFAM" id="SSF56219">
    <property type="entry name" value="DNase I-like"/>
    <property type="match status" value="1"/>
</dbReference>
<keyword evidence="4 6" id="KW-0460">Magnesium</keyword>
<evidence type="ECO:0000256" key="3">
    <source>
        <dbReference type="ARBA" id="ARBA00022801"/>
    </source>
</evidence>
<dbReference type="RefSeq" id="WP_272734993.1">
    <property type="nucleotide sequence ID" value="NZ_CP116942.1"/>
</dbReference>
<gene>
    <name evidence="10" type="ORF">PO878_13275</name>
</gene>
<feature type="region of interest" description="Disordered" evidence="8">
    <location>
        <begin position="241"/>
        <end position="265"/>
    </location>
</feature>
<dbReference type="GO" id="GO:0004519">
    <property type="term" value="F:endonuclease activity"/>
    <property type="evidence" value="ECO:0007669"/>
    <property type="project" value="InterPro"/>
</dbReference>
<evidence type="ECO:0000256" key="7">
    <source>
        <dbReference type="PIRSR" id="PIRSR604808-3"/>
    </source>
</evidence>